<reference evidence="1" key="2">
    <citation type="submission" date="2014-03" db="EMBL/GenBank/DDBJ databases">
        <authorList>
            <person name="Genoscope - CEA"/>
        </authorList>
    </citation>
    <scope>NUCLEOTIDE SEQUENCE</scope>
</reference>
<accession>A0A060YPR9</accession>
<reference evidence="1" key="1">
    <citation type="journal article" date="2014" name="Nat. Commun.">
        <title>The rainbow trout genome provides novel insights into evolution after whole-genome duplication in vertebrates.</title>
        <authorList>
            <person name="Berthelot C."/>
            <person name="Brunet F."/>
            <person name="Chalopin D."/>
            <person name="Juanchich A."/>
            <person name="Bernard M."/>
            <person name="Noel B."/>
            <person name="Bento P."/>
            <person name="Da Silva C."/>
            <person name="Labadie K."/>
            <person name="Alberti A."/>
            <person name="Aury J.M."/>
            <person name="Louis A."/>
            <person name="Dehais P."/>
            <person name="Bardou P."/>
            <person name="Montfort J."/>
            <person name="Klopp C."/>
            <person name="Cabau C."/>
            <person name="Gaspin C."/>
            <person name="Thorgaard G.H."/>
            <person name="Boussaha M."/>
            <person name="Quillet E."/>
            <person name="Guyomard R."/>
            <person name="Galiana D."/>
            <person name="Bobe J."/>
            <person name="Volff J.N."/>
            <person name="Genet C."/>
            <person name="Wincker P."/>
            <person name="Jaillon O."/>
            <person name="Roest Crollius H."/>
            <person name="Guiguen Y."/>
        </authorList>
    </citation>
    <scope>NUCLEOTIDE SEQUENCE [LARGE SCALE GENOMIC DNA]</scope>
</reference>
<dbReference type="PaxDb" id="8022-A0A060YPR9"/>
<sequence length="64" mass="7568">MMLPCDSFKTIFERLYQALPSAPPETEPVIQAIIDNLMQTAPEDCLPMNMKVRMYLFFCYYIFH</sequence>
<name>A0A060YPR9_ONCMY</name>
<evidence type="ECO:0000313" key="1">
    <source>
        <dbReference type="EMBL" id="CDQ93706.1"/>
    </source>
</evidence>
<dbReference type="AlphaFoldDB" id="A0A060YPR9"/>
<evidence type="ECO:0000313" key="2">
    <source>
        <dbReference type="Proteomes" id="UP000193380"/>
    </source>
</evidence>
<organism evidence="1 2">
    <name type="scientific">Oncorhynchus mykiss</name>
    <name type="common">Rainbow trout</name>
    <name type="synonym">Salmo gairdneri</name>
    <dbReference type="NCBI Taxonomy" id="8022"/>
    <lineage>
        <taxon>Eukaryota</taxon>
        <taxon>Metazoa</taxon>
        <taxon>Chordata</taxon>
        <taxon>Craniata</taxon>
        <taxon>Vertebrata</taxon>
        <taxon>Euteleostomi</taxon>
        <taxon>Actinopterygii</taxon>
        <taxon>Neopterygii</taxon>
        <taxon>Teleostei</taxon>
        <taxon>Protacanthopterygii</taxon>
        <taxon>Salmoniformes</taxon>
        <taxon>Salmonidae</taxon>
        <taxon>Salmoninae</taxon>
        <taxon>Oncorhynchus</taxon>
    </lineage>
</organism>
<dbReference type="EMBL" id="FR915820">
    <property type="protein sequence ID" value="CDQ93706.1"/>
    <property type="molecule type" value="Genomic_DNA"/>
</dbReference>
<protein>
    <submittedName>
        <fullName evidence="1">Uncharacterized protein</fullName>
    </submittedName>
</protein>
<proteinExistence type="predicted"/>
<dbReference type="Proteomes" id="UP000193380">
    <property type="component" value="Unassembled WGS sequence"/>
</dbReference>
<gene>
    <name evidence="1" type="ORF">GSONMT00032196001</name>
</gene>